<dbReference type="GO" id="GO:0006741">
    <property type="term" value="P:NADP+ biosynthetic process"/>
    <property type="evidence" value="ECO:0007669"/>
    <property type="project" value="InterPro"/>
</dbReference>
<dbReference type="InterPro" id="IPR002504">
    <property type="entry name" value="NADK"/>
</dbReference>
<keyword evidence="2" id="KW-0808">Transferase</keyword>
<dbReference type="AlphaFoldDB" id="A0A3M2LYP0"/>
<dbReference type="PIRSF" id="PIRSF016907">
    <property type="entry name" value="Kin_ATP-NAD"/>
    <property type="match status" value="1"/>
</dbReference>
<dbReference type="GO" id="GO:0003951">
    <property type="term" value="F:NAD+ kinase activity"/>
    <property type="evidence" value="ECO:0007669"/>
    <property type="project" value="InterPro"/>
</dbReference>
<dbReference type="Pfam" id="PF01513">
    <property type="entry name" value="NAD_kinase"/>
    <property type="match status" value="1"/>
</dbReference>
<protein>
    <submittedName>
        <fullName evidence="2">ATP-NAD kinase</fullName>
    </submittedName>
</protein>
<dbReference type="PANTHER" id="PTHR40697">
    <property type="entry name" value="ACETOIN CATABOLISM PROTEIN X"/>
    <property type="match status" value="1"/>
</dbReference>
<dbReference type="InterPro" id="IPR039065">
    <property type="entry name" value="AcoX-like"/>
</dbReference>
<sequence length="395" mass="40075">MGRHLARVPPEDPRPVRYGLVVNPVAGLGGRVGLKGSDGPDVQARARELGAVPRASERAAAALEELKARVGAAVVLTAAGPMGEDAVRAAGLEPDVRYTPDASDGPDRADASGTTAADTVAAARALARHVDLLLFAGGDGTARDVLDAVGASVPVLGVPTGVKMHSAVFGVGPRAAGEVAARVATTRAFTEAEVMDLDEEAVRSGRVSARLYGHLLVPDVPVRVQQRKVGSSAADPYAVGGIAAELAGRVGAGQLVLGPGGTTRAVAAALGVDVPVMGVNVLRDGRFFAADVNAAELLRLVTDDDWTGGTWIAVTPIGGQGFLLGRGNQQIAPEVLRAVGPDRLLAVATEAKLAALGGRPLLLDTGDPGLDGVLAGYRTVITGRGRTARYPVQGA</sequence>
<dbReference type="EMBL" id="RFFG01000034">
    <property type="protein sequence ID" value="RMI42272.1"/>
    <property type="molecule type" value="Genomic_DNA"/>
</dbReference>
<gene>
    <name evidence="2" type="ORF">EBO15_19875</name>
</gene>
<dbReference type="OrthoDB" id="5511344at2"/>
<dbReference type="GO" id="GO:0051287">
    <property type="term" value="F:NAD binding"/>
    <property type="evidence" value="ECO:0007669"/>
    <property type="project" value="UniProtKB-ARBA"/>
</dbReference>
<accession>A0A3M2LYP0</accession>
<organism evidence="2 3">
    <name type="scientific">Actinomadura harenae</name>
    <dbReference type="NCBI Taxonomy" id="2483351"/>
    <lineage>
        <taxon>Bacteria</taxon>
        <taxon>Bacillati</taxon>
        <taxon>Actinomycetota</taxon>
        <taxon>Actinomycetes</taxon>
        <taxon>Streptosporangiales</taxon>
        <taxon>Thermomonosporaceae</taxon>
        <taxon>Actinomadura</taxon>
    </lineage>
</organism>
<reference evidence="2 3" key="1">
    <citation type="submission" date="2018-10" db="EMBL/GenBank/DDBJ databases">
        <title>Isolation from soil.</title>
        <authorList>
            <person name="Hu J."/>
        </authorList>
    </citation>
    <scope>NUCLEOTIDE SEQUENCE [LARGE SCALE GENOMIC DNA]</scope>
    <source>
        <strain evidence="2 3">NEAU-Ht49</strain>
    </source>
</reference>
<name>A0A3M2LYP0_9ACTN</name>
<dbReference type="Gene3D" id="3.40.50.10330">
    <property type="entry name" value="Probable inorganic polyphosphate/atp-NAD kinase, domain 1"/>
    <property type="match status" value="1"/>
</dbReference>
<dbReference type="GO" id="GO:0005524">
    <property type="term" value="F:ATP binding"/>
    <property type="evidence" value="ECO:0007669"/>
    <property type="project" value="UniProtKB-ARBA"/>
</dbReference>
<comment type="caution">
    <text evidence="2">The sequence shown here is derived from an EMBL/GenBank/DDBJ whole genome shotgun (WGS) entry which is preliminary data.</text>
</comment>
<dbReference type="PANTHER" id="PTHR40697:SF2">
    <property type="entry name" value="ATP-NAD KINASE-RELATED"/>
    <property type="match status" value="1"/>
</dbReference>
<evidence type="ECO:0000313" key="3">
    <source>
        <dbReference type="Proteomes" id="UP000282674"/>
    </source>
</evidence>
<dbReference type="InterPro" id="IPR017438">
    <property type="entry name" value="ATP-NAD_kinase_N"/>
</dbReference>
<dbReference type="Proteomes" id="UP000282674">
    <property type="component" value="Unassembled WGS sequence"/>
</dbReference>
<proteinExistence type="predicted"/>
<dbReference type="InterPro" id="IPR011386">
    <property type="entry name" value="Put_ATP-NAD_kin"/>
</dbReference>
<evidence type="ECO:0000313" key="2">
    <source>
        <dbReference type="EMBL" id="RMI42272.1"/>
    </source>
</evidence>
<dbReference type="SUPFAM" id="SSF111331">
    <property type="entry name" value="NAD kinase/diacylglycerol kinase-like"/>
    <property type="match status" value="1"/>
</dbReference>
<keyword evidence="2" id="KW-0418">Kinase</keyword>
<dbReference type="InterPro" id="IPR016064">
    <property type="entry name" value="NAD/diacylglycerol_kinase_sf"/>
</dbReference>
<dbReference type="Pfam" id="PF20143">
    <property type="entry name" value="NAD_kinase_C"/>
    <property type="match status" value="1"/>
</dbReference>
<evidence type="ECO:0000256" key="1">
    <source>
        <dbReference type="SAM" id="MobiDB-lite"/>
    </source>
</evidence>
<feature type="region of interest" description="Disordered" evidence="1">
    <location>
        <begin position="92"/>
        <end position="113"/>
    </location>
</feature>
<keyword evidence="3" id="KW-1185">Reference proteome</keyword>